<evidence type="ECO:0000313" key="3">
    <source>
        <dbReference type="EMBL" id="AEV34261.1"/>
    </source>
</evidence>
<name>G8R4U7_OWEHD</name>
<dbReference type="InterPro" id="IPR001451">
    <property type="entry name" value="Hexapep"/>
</dbReference>
<dbReference type="Proteomes" id="UP000005631">
    <property type="component" value="Chromosome"/>
</dbReference>
<dbReference type="Gene3D" id="2.160.10.10">
    <property type="entry name" value="Hexapeptide repeat proteins"/>
    <property type="match status" value="1"/>
</dbReference>
<dbReference type="PATRIC" id="fig|926562.3.peg.3330"/>
<dbReference type="PANTHER" id="PTHR23416:SF23">
    <property type="entry name" value="ACETYLTRANSFERASE C18B11.09C-RELATED"/>
    <property type="match status" value="1"/>
</dbReference>
<dbReference type="eggNOG" id="COG0110">
    <property type="taxonomic scope" value="Bacteria"/>
</dbReference>
<gene>
    <name evidence="3" type="ordered locus">Oweho_3310</name>
</gene>
<protein>
    <submittedName>
        <fullName evidence="3">Acyltransferase family protein</fullName>
    </submittedName>
</protein>
<dbReference type="InterPro" id="IPR051159">
    <property type="entry name" value="Hexapeptide_acetyltransf"/>
</dbReference>
<comment type="similarity">
    <text evidence="1">Belongs to the transferase hexapeptide repeat family.</text>
</comment>
<dbReference type="Pfam" id="PF00132">
    <property type="entry name" value="Hexapep"/>
    <property type="match status" value="1"/>
</dbReference>
<dbReference type="GO" id="GO:0005829">
    <property type="term" value="C:cytosol"/>
    <property type="evidence" value="ECO:0007669"/>
    <property type="project" value="TreeGrafter"/>
</dbReference>
<dbReference type="CDD" id="cd04647">
    <property type="entry name" value="LbH_MAT_like"/>
    <property type="match status" value="1"/>
</dbReference>
<evidence type="ECO:0000313" key="4">
    <source>
        <dbReference type="Proteomes" id="UP000005631"/>
    </source>
</evidence>
<sequence length="171" mass="19257">MFKRVRNLFRWYFMAPEKYARHVGVKMGERCRIATKYWGSEPYLIEIGNHVQVTEGVKFFNHGGGWVFREKHPKLDTFGKIRVGNNVYIGNNAIILPGVSISDNVIVGAGAVVTKSILEGDIVAGNPAKVVGTVRELESKILKYNVNTKGLTPDQKKAHLLSLDNEWFLKK</sequence>
<dbReference type="OrthoDB" id="9812571at2"/>
<organism evidence="3 4">
    <name type="scientific">Owenweeksia hongkongensis (strain DSM 17368 / CIP 108786 / JCM 12287 / NRRL B-23963 / UST20020801)</name>
    <dbReference type="NCBI Taxonomy" id="926562"/>
    <lineage>
        <taxon>Bacteria</taxon>
        <taxon>Pseudomonadati</taxon>
        <taxon>Bacteroidota</taxon>
        <taxon>Flavobacteriia</taxon>
        <taxon>Flavobacteriales</taxon>
        <taxon>Owenweeksiaceae</taxon>
        <taxon>Owenweeksia</taxon>
    </lineage>
</organism>
<dbReference type="HOGENOM" id="CLU_051638_12_2_10"/>
<keyword evidence="2 3" id="KW-0808">Transferase</keyword>
<dbReference type="SUPFAM" id="SSF51161">
    <property type="entry name" value="Trimeric LpxA-like enzymes"/>
    <property type="match status" value="1"/>
</dbReference>
<evidence type="ECO:0000256" key="1">
    <source>
        <dbReference type="ARBA" id="ARBA00007274"/>
    </source>
</evidence>
<dbReference type="EMBL" id="CP003156">
    <property type="protein sequence ID" value="AEV34261.1"/>
    <property type="molecule type" value="Genomic_DNA"/>
</dbReference>
<evidence type="ECO:0000256" key="2">
    <source>
        <dbReference type="ARBA" id="ARBA00022679"/>
    </source>
</evidence>
<accession>G8R4U7</accession>
<reference evidence="3 4" key="1">
    <citation type="journal article" date="2012" name="Stand. Genomic Sci.">
        <title>Genome sequence of the orange-pigmented seawater bacterium Owenweeksia hongkongensis type strain (UST20020801(T)).</title>
        <authorList>
            <person name="Riedel T."/>
            <person name="Held B."/>
            <person name="Nolan M."/>
            <person name="Lucas S."/>
            <person name="Lapidus A."/>
            <person name="Tice H."/>
            <person name="Del Rio T.G."/>
            <person name="Cheng J.F."/>
            <person name="Han C."/>
            <person name="Tapia R."/>
            <person name="Goodwin L.A."/>
            <person name="Pitluck S."/>
            <person name="Liolios K."/>
            <person name="Mavromatis K."/>
            <person name="Pagani I."/>
            <person name="Ivanova N."/>
            <person name="Mikhailova N."/>
            <person name="Pati A."/>
            <person name="Chen A."/>
            <person name="Palaniappan K."/>
            <person name="Rohde M."/>
            <person name="Tindall B.J."/>
            <person name="Detter J.C."/>
            <person name="Goker M."/>
            <person name="Woyke T."/>
            <person name="Bristow J."/>
            <person name="Eisen J.A."/>
            <person name="Markowitz V."/>
            <person name="Hugenholtz P."/>
            <person name="Klenk H.P."/>
            <person name="Kyrpides N.C."/>
        </authorList>
    </citation>
    <scope>NUCLEOTIDE SEQUENCE</scope>
    <source>
        <strain evidence="4">DSM 17368 / JCM 12287 / NRRL B-23963</strain>
    </source>
</reference>
<dbReference type="STRING" id="926562.Oweho_3310"/>
<dbReference type="PANTHER" id="PTHR23416">
    <property type="entry name" value="SIALIC ACID SYNTHASE-RELATED"/>
    <property type="match status" value="1"/>
</dbReference>
<dbReference type="GO" id="GO:0008374">
    <property type="term" value="F:O-acyltransferase activity"/>
    <property type="evidence" value="ECO:0007669"/>
    <property type="project" value="TreeGrafter"/>
</dbReference>
<dbReference type="AlphaFoldDB" id="G8R4U7"/>
<dbReference type="KEGG" id="oho:Oweho_3310"/>
<dbReference type="InterPro" id="IPR011004">
    <property type="entry name" value="Trimer_LpxA-like_sf"/>
</dbReference>
<dbReference type="RefSeq" id="WP_014203608.1">
    <property type="nucleotide sequence ID" value="NC_016599.1"/>
</dbReference>
<proteinExistence type="inferred from homology"/>
<keyword evidence="3" id="KW-0012">Acyltransferase</keyword>
<keyword evidence="4" id="KW-1185">Reference proteome</keyword>